<sequence length="159" mass="16580">MGAAFRLTVNGVERSVDAHPDTPLLTVLRNDLGLTGARFGCGLGLCGACFVRIDGAVVASCDVPVWSAAGRSVVTVEGLGDGDAPHPVQRAILDTQAAQCGYCVSGIVVSAAALLERDPHPDEQTVAAALDRNLCRCGVQRRMIRAVLQAAEDKAAEKR</sequence>
<dbReference type="InterPro" id="IPR036010">
    <property type="entry name" value="2Fe-2S_ferredoxin-like_sf"/>
</dbReference>
<evidence type="ECO:0000256" key="5">
    <source>
        <dbReference type="ARBA" id="ARBA00023014"/>
    </source>
</evidence>
<reference evidence="7" key="1">
    <citation type="submission" date="2021-01" db="EMBL/GenBank/DDBJ databases">
        <title>Whole genome shotgun sequence of Virgisporangium aurantiacum NBRC 16421.</title>
        <authorList>
            <person name="Komaki H."/>
            <person name="Tamura T."/>
        </authorList>
    </citation>
    <scope>NUCLEOTIDE SEQUENCE</scope>
    <source>
        <strain evidence="7">NBRC 16421</strain>
    </source>
</reference>
<keyword evidence="4" id="KW-0408">Iron</keyword>
<dbReference type="InterPro" id="IPR006058">
    <property type="entry name" value="2Fe2S_fd_BS"/>
</dbReference>
<dbReference type="EMBL" id="BOPG01000058">
    <property type="protein sequence ID" value="GIJ60658.1"/>
    <property type="molecule type" value="Genomic_DNA"/>
</dbReference>
<keyword evidence="5" id="KW-0411">Iron-sulfur</keyword>
<dbReference type="InterPro" id="IPR012675">
    <property type="entry name" value="Beta-grasp_dom_sf"/>
</dbReference>
<keyword evidence="1" id="KW-0001">2Fe-2S</keyword>
<feature type="domain" description="2Fe-2S ferredoxin-type" evidence="6">
    <location>
        <begin position="3"/>
        <end position="79"/>
    </location>
</feature>
<dbReference type="GO" id="GO:0046872">
    <property type="term" value="F:metal ion binding"/>
    <property type="evidence" value="ECO:0007669"/>
    <property type="project" value="UniProtKB-KW"/>
</dbReference>
<dbReference type="InterPro" id="IPR002888">
    <property type="entry name" value="2Fe-2S-bd"/>
</dbReference>
<evidence type="ECO:0000313" key="8">
    <source>
        <dbReference type="Proteomes" id="UP000612585"/>
    </source>
</evidence>
<dbReference type="PANTHER" id="PTHR44379:SF6">
    <property type="entry name" value="BLR6046 PROTEIN"/>
    <property type="match status" value="1"/>
</dbReference>
<dbReference type="Gene3D" id="1.10.150.120">
    <property type="entry name" value="[2Fe-2S]-binding domain"/>
    <property type="match status" value="1"/>
</dbReference>
<dbReference type="InterPro" id="IPR051452">
    <property type="entry name" value="Diverse_Oxidoreductases"/>
</dbReference>
<comment type="caution">
    <text evidence="7">The sequence shown here is derived from an EMBL/GenBank/DDBJ whole genome shotgun (WGS) entry which is preliminary data.</text>
</comment>
<dbReference type="Gene3D" id="3.10.20.30">
    <property type="match status" value="1"/>
</dbReference>
<evidence type="ECO:0000256" key="4">
    <source>
        <dbReference type="ARBA" id="ARBA00023004"/>
    </source>
</evidence>
<dbReference type="RefSeq" id="WP_204005185.1">
    <property type="nucleotide sequence ID" value="NZ_BOPG01000058.1"/>
</dbReference>
<dbReference type="PANTHER" id="PTHR44379">
    <property type="entry name" value="OXIDOREDUCTASE WITH IRON-SULFUR SUBUNIT"/>
    <property type="match status" value="1"/>
</dbReference>
<dbReference type="Pfam" id="PF00111">
    <property type="entry name" value="Fer2"/>
    <property type="match status" value="1"/>
</dbReference>
<evidence type="ECO:0000256" key="2">
    <source>
        <dbReference type="ARBA" id="ARBA00022723"/>
    </source>
</evidence>
<evidence type="ECO:0000313" key="7">
    <source>
        <dbReference type="EMBL" id="GIJ60658.1"/>
    </source>
</evidence>
<dbReference type="InterPro" id="IPR036884">
    <property type="entry name" value="2Fe-2S-bd_dom_sf"/>
</dbReference>
<accession>A0A8J4E464</accession>
<dbReference type="Proteomes" id="UP000612585">
    <property type="component" value="Unassembled WGS sequence"/>
</dbReference>
<dbReference type="PROSITE" id="PS51085">
    <property type="entry name" value="2FE2S_FER_2"/>
    <property type="match status" value="1"/>
</dbReference>
<dbReference type="GO" id="GO:0051537">
    <property type="term" value="F:2 iron, 2 sulfur cluster binding"/>
    <property type="evidence" value="ECO:0007669"/>
    <property type="project" value="UniProtKB-KW"/>
</dbReference>
<keyword evidence="2" id="KW-0479">Metal-binding</keyword>
<protein>
    <submittedName>
        <fullName evidence="7">Oxidoreductase</fullName>
    </submittedName>
</protein>
<dbReference type="GO" id="GO:0016491">
    <property type="term" value="F:oxidoreductase activity"/>
    <property type="evidence" value="ECO:0007669"/>
    <property type="project" value="UniProtKB-KW"/>
</dbReference>
<keyword evidence="8" id="KW-1185">Reference proteome</keyword>
<dbReference type="PROSITE" id="PS00197">
    <property type="entry name" value="2FE2S_FER_1"/>
    <property type="match status" value="1"/>
</dbReference>
<organism evidence="7 8">
    <name type="scientific">Virgisporangium aurantiacum</name>
    <dbReference type="NCBI Taxonomy" id="175570"/>
    <lineage>
        <taxon>Bacteria</taxon>
        <taxon>Bacillati</taxon>
        <taxon>Actinomycetota</taxon>
        <taxon>Actinomycetes</taxon>
        <taxon>Micromonosporales</taxon>
        <taxon>Micromonosporaceae</taxon>
        <taxon>Virgisporangium</taxon>
    </lineage>
</organism>
<evidence type="ECO:0000256" key="3">
    <source>
        <dbReference type="ARBA" id="ARBA00023002"/>
    </source>
</evidence>
<dbReference type="Pfam" id="PF01799">
    <property type="entry name" value="Fer2_2"/>
    <property type="match status" value="1"/>
</dbReference>
<evidence type="ECO:0000259" key="6">
    <source>
        <dbReference type="PROSITE" id="PS51085"/>
    </source>
</evidence>
<name>A0A8J4E464_9ACTN</name>
<dbReference type="SUPFAM" id="SSF47741">
    <property type="entry name" value="CO dehydrogenase ISP C-domain like"/>
    <property type="match status" value="1"/>
</dbReference>
<gene>
    <name evidence="7" type="ORF">Vau01_081740</name>
</gene>
<proteinExistence type="predicted"/>
<dbReference type="InterPro" id="IPR001041">
    <property type="entry name" value="2Fe-2S_ferredoxin-type"/>
</dbReference>
<dbReference type="SUPFAM" id="SSF54292">
    <property type="entry name" value="2Fe-2S ferredoxin-like"/>
    <property type="match status" value="1"/>
</dbReference>
<dbReference type="AlphaFoldDB" id="A0A8J4E464"/>
<evidence type="ECO:0000256" key="1">
    <source>
        <dbReference type="ARBA" id="ARBA00022714"/>
    </source>
</evidence>
<dbReference type="CDD" id="cd00207">
    <property type="entry name" value="fer2"/>
    <property type="match status" value="1"/>
</dbReference>
<keyword evidence="3" id="KW-0560">Oxidoreductase</keyword>